<dbReference type="InParanoid" id="A0A139WAF6"/>
<organism evidence="2 3">
    <name type="scientific">Tribolium castaneum</name>
    <name type="common">Red flour beetle</name>
    <dbReference type="NCBI Taxonomy" id="7070"/>
    <lineage>
        <taxon>Eukaryota</taxon>
        <taxon>Metazoa</taxon>
        <taxon>Ecdysozoa</taxon>
        <taxon>Arthropoda</taxon>
        <taxon>Hexapoda</taxon>
        <taxon>Insecta</taxon>
        <taxon>Pterygota</taxon>
        <taxon>Neoptera</taxon>
        <taxon>Endopterygota</taxon>
        <taxon>Coleoptera</taxon>
        <taxon>Polyphaga</taxon>
        <taxon>Cucujiformia</taxon>
        <taxon>Tenebrionidae</taxon>
        <taxon>Tenebrionidae incertae sedis</taxon>
        <taxon>Tribolium</taxon>
    </lineage>
</organism>
<dbReference type="InterPro" id="IPR036397">
    <property type="entry name" value="RNaseH_sf"/>
</dbReference>
<dbReference type="InterPro" id="IPR012337">
    <property type="entry name" value="RNaseH-like_sf"/>
</dbReference>
<dbReference type="EMBL" id="KQ971409">
    <property type="protein sequence ID" value="KYB24894.1"/>
    <property type="molecule type" value="Genomic_DNA"/>
</dbReference>
<dbReference type="Proteomes" id="UP000007266">
    <property type="component" value="Unassembled WGS sequence"/>
</dbReference>
<reference evidence="2 3" key="1">
    <citation type="journal article" date="2008" name="Nature">
        <title>The genome of the model beetle and pest Tribolium castaneum.</title>
        <authorList>
            <consortium name="Tribolium Genome Sequencing Consortium"/>
            <person name="Richards S."/>
            <person name="Gibbs R.A."/>
            <person name="Weinstock G.M."/>
            <person name="Brown S.J."/>
            <person name="Denell R."/>
            <person name="Beeman R.W."/>
            <person name="Gibbs R."/>
            <person name="Beeman R.W."/>
            <person name="Brown S.J."/>
            <person name="Bucher G."/>
            <person name="Friedrich M."/>
            <person name="Grimmelikhuijzen C.J."/>
            <person name="Klingler M."/>
            <person name="Lorenzen M."/>
            <person name="Richards S."/>
            <person name="Roth S."/>
            <person name="Schroder R."/>
            <person name="Tautz D."/>
            <person name="Zdobnov E.M."/>
            <person name="Muzny D."/>
            <person name="Gibbs R.A."/>
            <person name="Weinstock G.M."/>
            <person name="Attaway T."/>
            <person name="Bell S."/>
            <person name="Buhay C.J."/>
            <person name="Chandrabose M.N."/>
            <person name="Chavez D."/>
            <person name="Clerk-Blankenburg K.P."/>
            <person name="Cree A."/>
            <person name="Dao M."/>
            <person name="Davis C."/>
            <person name="Chacko J."/>
            <person name="Dinh H."/>
            <person name="Dugan-Rocha S."/>
            <person name="Fowler G."/>
            <person name="Garner T.T."/>
            <person name="Garnes J."/>
            <person name="Gnirke A."/>
            <person name="Hawes A."/>
            <person name="Hernandez J."/>
            <person name="Hines S."/>
            <person name="Holder M."/>
            <person name="Hume J."/>
            <person name="Jhangiani S.N."/>
            <person name="Joshi V."/>
            <person name="Khan Z.M."/>
            <person name="Jackson L."/>
            <person name="Kovar C."/>
            <person name="Kowis A."/>
            <person name="Lee S."/>
            <person name="Lewis L.R."/>
            <person name="Margolis J."/>
            <person name="Morgan M."/>
            <person name="Nazareth L.V."/>
            <person name="Nguyen N."/>
            <person name="Okwuonu G."/>
            <person name="Parker D."/>
            <person name="Richards S."/>
            <person name="Ruiz S.J."/>
            <person name="Santibanez J."/>
            <person name="Savard J."/>
            <person name="Scherer S.E."/>
            <person name="Schneider B."/>
            <person name="Sodergren E."/>
            <person name="Tautz D."/>
            <person name="Vattahil S."/>
            <person name="Villasana D."/>
            <person name="White C.S."/>
            <person name="Wright R."/>
            <person name="Park Y."/>
            <person name="Beeman R.W."/>
            <person name="Lord J."/>
            <person name="Oppert B."/>
            <person name="Lorenzen M."/>
            <person name="Brown S."/>
            <person name="Wang L."/>
            <person name="Savard J."/>
            <person name="Tautz D."/>
            <person name="Richards S."/>
            <person name="Weinstock G."/>
            <person name="Gibbs R.A."/>
            <person name="Liu Y."/>
            <person name="Worley K."/>
            <person name="Weinstock G."/>
            <person name="Elsik C.G."/>
            <person name="Reese J.T."/>
            <person name="Elhaik E."/>
            <person name="Landan G."/>
            <person name="Graur D."/>
            <person name="Arensburger P."/>
            <person name="Atkinson P."/>
            <person name="Beeman R.W."/>
            <person name="Beidler J."/>
            <person name="Brown S.J."/>
            <person name="Demuth J.P."/>
            <person name="Drury D.W."/>
            <person name="Du Y.Z."/>
            <person name="Fujiwara H."/>
            <person name="Lorenzen M."/>
            <person name="Maselli V."/>
            <person name="Osanai M."/>
            <person name="Park Y."/>
            <person name="Robertson H.M."/>
            <person name="Tu Z."/>
            <person name="Wang J.J."/>
            <person name="Wang S."/>
            <person name="Richards S."/>
            <person name="Song H."/>
            <person name="Zhang L."/>
            <person name="Sodergren E."/>
            <person name="Werner D."/>
            <person name="Stanke M."/>
            <person name="Morgenstern B."/>
            <person name="Solovyev V."/>
            <person name="Kosarev P."/>
            <person name="Brown G."/>
            <person name="Chen H.C."/>
            <person name="Ermolaeva O."/>
            <person name="Hlavina W."/>
            <person name="Kapustin Y."/>
            <person name="Kiryutin B."/>
            <person name="Kitts P."/>
            <person name="Maglott D."/>
            <person name="Pruitt K."/>
            <person name="Sapojnikov V."/>
            <person name="Souvorov A."/>
            <person name="Mackey A.J."/>
            <person name="Waterhouse R.M."/>
            <person name="Wyder S."/>
            <person name="Zdobnov E.M."/>
            <person name="Zdobnov E.M."/>
            <person name="Wyder S."/>
            <person name="Kriventseva E.V."/>
            <person name="Kadowaki T."/>
            <person name="Bork P."/>
            <person name="Aranda M."/>
            <person name="Bao R."/>
            <person name="Beermann A."/>
            <person name="Berns N."/>
            <person name="Bolognesi R."/>
            <person name="Bonneton F."/>
            <person name="Bopp D."/>
            <person name="Brown S.J."/>
            <person name="Bucher G."/>
            <person name="Butts T."/>
            <person name="Chaumot A."/>
            <person name="Denell R.E."/>
            <person name="Ferrier D.E."/>
            <person name="Friedrich M."/>
            <person name="Gordon C.M."/>
            <person name="Jindra M."/>
            <person name="Klingler M."/>
            <person name="Lan Q."/>
            <person name="Lattorff H.M."/>
            <person name="Laudet V."/>
            <person name="von Levetsow C."/>
            <person name="Liu Z."/>
            <person name="Lutz R."/>
            <person name="Lynch J.A."/>
            <person name="da Fonseca R.N."/>
            <person name="Posnien N."/>
            <person name="Reuter R."/>
            <person name="Roth S."/>
            <person name="Savard J."/>
            <person name="Schinko J.B."/>
            <person name="Schmitt C."/>
            <person name="Schoppmeier M."/>
            <person name="Schroder R."/>
            <person name="Shippy T.D."/>
            <person name="Simonnet F."/>
            <person name="Marques-Souza H."/>
            <person name="Tautz D."/>
            <person name="Tomoyasu Y."/>
            <person name="Trauner J."/>
            <person name="Van der Zee M."/>
            <person name="Vervoort M."/>
            <person name="Wittkopp N."/>
            <person name="Wimmer E.A."/>
            <person name="Yang X."/>
            <person name="Jones A.K."/>
            <person name="Sattelle D.B."/>
            <person name="Ebert P.R."/>
            <person name="Nelson D."/>
            <person name="Scott J.G."/>
            <person name="Beeman R.W."/>
            <person name="Muthukrishnan S."/>
            <person name="Kramer K.J."/>
            <person name="Arakane Y."/>
            <person name="Beeman R.W."/>
            <person name="Zhu Q."/>
            <person name="Hogenkamp D."/>
            <person name="Dixit R."/>
            <person name="Oppert B."/>
            <person name="Jiang H."/>
            <person name="Zou Z."/>
            <person name="Marshall J."/>
            <person name="Elpidina E."/>
            <person name="Vinokurov K."/>
            <person name="Oppert C."/>
            <person name="Zou Z."/>
            <person name="Evans J."/>
            <person name="Lu Z."/>
            <person name="Zhao P."/>
            <person name="Sumathipala N."/>
            <person name="Altincicek B."/>
            <person name="Vilcinskas A."/>
            <person name="Williams M."/>
            <person name="Hultmark D."/>
            <person name="Hetru C."/>
            <person name="Jiang H."/>
            <person name="Grimmelikhuijzen C.J."/>
            <person name="Hauser F."/>
            <person name="Cazzamali G."/>
            <person name="Williamson M."/>
            <person name="Park Y."/>
            <person name="Li B."/>
            <person name="Tanaka Y."/>
            <person name="Predel R."/>
            <person name="Neupert S."/>
            <person name="Schachtner J."/>
            <person name="Verleyen P."/>
            <person name="Raible F."/>
            <person name="Bork P."/>
            <person name="Friedrich M."/>
            <person name="Walden K.K."/>
            <person name="Robertson H.M."/>
            <person name="Angeli S."/>
            <person name="Foret S."/>
            <person name="Bucher G."/>
            <person name="Schuetz S."/>
            <person name="Maleszka R."/>
            <person name="Wimmer E.A."/>
            <person name="Beeman R.W."/>
            <person name="Lorenzen M."/>
            <person name="Tomoyasu Y."/>
            <person name="Miller S.C."/>
            <person name="Grossmann D."/>
            <person name="Bucher G."/>
        </authorList>
    </citation>
    <scope>NUCLEOTIDE SEQUENCE [LARGE SCALE GENOMIC DNA]</scope>
    <source>
        <strain evidence="2 3">Georgia GA2</strain>
    </source>
</reference>
<dbReference type="GO" id="GO:0003676">
    <property type="term" value="F:nucleic acid binding"/>
    <property type="evidence" value="ECO:0007669"/>
    <property type="project" value="InterPro"/>
</dbReference>
<sequence length="623" mass="68248">MCLKAKLARVVANTTHGRVTHANKAKEEQGKQRTAQPQEPPMNPSLRDGRKPEGNPIRPYSWDHYERPKQKINAWTLSLVKIHLCDEIAQAGAPVLEYSTGAGTAGPSTSIARPSFRAPVQGTGGACSAKPVASRASVGDECAVSPTPVKDQTPPSAREAIKRSRCSGITIPDVASELQLDGMQLRITPAAEILKPRRAVMYVQGPEVEPQLILARLERCNLSLDSRSWLVYGSEGVGFTATRIIVGLWAGSIEPLTALQMRPFYLLGRATGTSYQCMYESTCTTSSILPAASAGGLLTSSRDLRFQEGGSRACPFVSDRVEALPLRKLCLDGVVAAKITYKESEYQRTHVMCSTCLQFLHIKGVAVYHGLRCEIALYCVGDPKATHWASYCKALGGRVALLPLKNKYTVDAEIASEQLQKAIMDFYAESCPLRSPRRGTGSFAMRMDGSIHSDGTGSRVYICKLVFQAEISALAICVMRCMQGAMSHRRIRICTDSHASLRTLQSSRYTLRLVWEYHTRIQELAERNKEVVLYCIPGHCGLEGNEVANALARRGSEMDSGLCQKAKENHTAKNTVNFASNYKLENTFKANSNFAIDTSNADNIAYSISTLRWDGQQCATVPQ</sequence>
<reference evidence="2 3" key="2">
    <citation type="journal article" date="2010" name="Nucleic Acids Res.">
        <title>BeetleBase in 2010: revisions to provide comprehensive genomic information for Tribolium castaneum.</title>
        <authorList>
            <person name="Kim H.S."/>
            <person name="Murphy T."/>
            <person name="Xia J."/>
            <person name="Caragea D."/>
            <person name="Park Y."/>
            <person name="Beeman R.W."/>
            <person name="Lorenzen M.D."/>
            <person name="Butcher S."/>
            <person name="Manak J.R."/>
            <person name="Brown S.J."/>
        </authorList>
    </citation>
    <scope>NUCLEOTIDE SEQUENCE [LARGE SCALE GENOMIC DNA]</scope>
    <source>
        <strain evidence="2 3">Georgia GA2</strain>
    </source>
</reference>
<keyword evidence="3" id="KW-1185">Reference proteome</keyword>
<accession>A0A139WAF6</accession>
<name>A0A139WAF6_TRICA</name>
<dbReference type="CDD" id="cd09276">
    <property type="entry name" value="Rnase_HI_RT_non_LTR"/>
    <property type="match status" value="1"/>
</dbReference>
<evidence type="ECO:0000256" key="1">
    <source>
        <dbReference type="SAM" id="MobiDB-lite"/>
    </source>
</evidence>
<evidence type="ECO:0000313" key="2">
    <source>
        <dbReference type="EMBL" id="KYB24894.1"/>
    </source>
</evidence>
<dbReference type="AlphaFoldDB" id="A0A139WAF6"/>
<evidence type="ECO:0000313" key="3">
    <source>
        <dbReference type="Proteomes" id="UP000007266"/>
    </source>
</evidence>
<dbReference type="GO" id="GO:0004523">
    <property type="term" value="F:RNA-DNA hybrid ribonuclease activity"/>
    <property type="evidence" value="ECO:0000318"/>
    <property type="project" value="GO_Central"/>
</dbReference>
<feature type="region of interest" description="Disordered" evidence="1">
    <location>
        <begin position="14"/>
        <end position="62"/>
    </location>
</feature>
<dbReference type="SUPFAM" id="SSF53098">
    <property type="entry name" value="Ribonuclease H-like"/>
    <property type="match status" value="1"/>
</dbReference>
<dbReference type="Gene3D" id="3.30.420.10">
    <property type="entry name" value="Ribonuclease H-like superfamily/Ribonuclease H"/>
    <property type="match status" value="1"/>
</dbReference>
<protein>
    <submittedName>
        <fullName evidence="2">Uncharacterized protein</fullName>
    </submittedName>
</protein>
<proteinExistence type="predicted"/>
<gene>
    <name evidence="2" type="primary">AUGUSTUS-3.0.2_31802</name>
    <name evidence="2" type="ORF">TcasGA2_TC031802</name>
</gene>
<dbReference type="GO" id="GO:0043137">
    <property type="term" value="P:DNA replication, removal of RNA primer"/>
    <property type="evidence" value="ECO:0000318"/>
    <property type="project" value="GO_Central"/>
</dbReference>